<dbReference type="SUPFAM" id="SSF46689">
    <property type="entry name" value="Homeodomain-like"/>
    <property type="match status" value="1"/>
</dbReference>
<dbReference type="AlphaFoldDB" id="A0ABD1G0D8"/>
<name>A0ABD1G0D8_SALDI</name>
<dbReference type="CDD" id="cd00167">
    <property type="entry name" value="SANT"/>
    <property type="match status" value="1"/>
</dbReference>
<dbReference type="Proteomes" id="UP001567538">
    <property type="component" value="Unassembled WGS sequence"/>
</dbReference>
<dbReference type="InterPro" id="IPR009057">
    <property type="entry name" value="Homeodomain-like_sf"/>
</dbReference>
<dbReference type="Gene3D" id="1.10.10.60">
    <property type="entry name" value="Homeodomain-like"/>
    <property type="match status" value="1"/>
</dbReference>
<comment type="caution">
    <text evidence="2">The sequence shown here is derived from an EMBL/GenBank/DDBJ whole genome shotgun (WGS) entry which is preliminary data.</text>
</comment>
<evidence type="ECO:0000313" key="2">
    <source>
        <dbReference type="EMBL" id="KAL1536448.1"/>
    </source>
</evidence>
<gene>
    <name evidence="2" type="ORF">AAHA92_29100</name>
</gene>
<evidence type="ECO:0000313" key="3">
    <source>
        <dbReference type="Proteomes" id="UP001567538"/>
    </source>
</evidence>
<dbReference type="EMBL" id="JBEAFC010000011">
    <property type="protein sequence ID" value="KAL1536448.1"/>
    <property type="molecule type" value="Genomic_DNA"/>
</dbReference>
<dbReference type="InterPro" id="IPR017884">
    <property type="entry name" value="SANT_dom"/>
</dbReference>
<proteinExistence type="predicted"/>
<sequence length="158" mass="17646">MNSASLLSALKSIDSLIKFDKPKCRLKATDVYPELACQQEEDSDIDSAIREKSSKHQCNYCSRPIPAECYQPQKEVDARLCLDCYHKVGLIAGHSSLDFIKENSTKDYGDLDGDSWSDQETLLLLEGMQLYNENWNKIAEHPLDGAPLDNIDVSSTSG</sequence>
<accession>A0ABD1G0D8</accession>
<feature type="domain" description="SANT" evidence="1">
    <location>
        <begin position="111"/>
        <end position="141"/>
    </location>
</feature>
<evidence type="ECO:0000259" key="1">
    <source>
        <dbReference type="PROSITE" id="PS51293"/>
    </source>
</evidence>
<reference evidence="2 3" key="1">
    <citation type="submission" date="2024-06" db="EMBL/GenBank/DDBJ databases">
        <title>A chromosome level genome sequence of Diviner's sage (Salvia divinorum).</title>
        <authorList>
            <person name="Ford S.A."/>
            <person name="Ro D.-K."/>
            <person name="Ness R.W."/>
            <person name="Phillips M.A."/>
        </authorList>
    </citation>
    <scope>NUCLEOTIDE SEQUENCE [LARGE SCALE GENOMIC DNA]</scope>
    <source>
        <strain evidence="2">SAF-2024a</strain>
        <tissue evidence="2">Leaf</tissue>
    </source>
</reference>
<organism evidence="2 3">
    <name type="scientific">Salvia divinorum</name>
    <name type="common">Maria pastora</name>
    <name type="synonym">Diviner's sage</name>
    <dbReference type="NCBI Taxonomy" id="28513"/>
    <lineage>
        <taxon>Eukaryota</taxon>
        <taxon>Viridiplantae</taxon>
        <taxon>Streptophyta</taxon>
        <taxon>Embryophyta</taxon>
        <taxon>Tracheophyta</taxon>
        <taxon>Spermatophyta</taxon>
        <taxon>Magnoliopsida</taxon>
        <taxon>eudicotyledons</taxon>
        <taxon>Gunneridae</taxon>
        <taxon>Pentapetalae</taxon>
        <taxon>asterids</taxon>
        <taxon>lamiids</taxon>
        <taxon>Lamiales</taxon>
        <taxon>Lamiaceae</taxon>
        <taxon>Nepetoideae</taxon>
        <taxon>Mentheae</taxon>
        <taxon>Salviinae</taxon>
        <taxon>Salvia</taxon>
        <taxon>Salvia subgen. Calosphace</taxon>
    </lineage>
</organism>
<protein>
    <submittedName>
        <fullName evidence="2">SWI/SNF complex subunit SWI3C-like</fullName>
    </submittedName>
</protein>
<dbReference type="InterPro" id="IPR001005">
    <property type="entry name" value="SANT/Myb"/>
</dbReference>
<keyword evidence="3" id="KW-1185">Reference proteome</keyword>
<dbReference type="PROSITE" id="PS51293">
    <property type="entry name" value="SANT"/>
    <property type="match status" value="1"/>
</dbReference>